<dbReference type="Pfam" id="PF05598">
    <property type="entry name" value="DUF772"/>
    <property type="match status" value="1"/>
</dbReference>
<evidence type="ECO:0000256" key="1">
    <source>
        <dbReference type="SAM" id="MobiDB-lite"/>
    </source>
</evidence>
<dbReference type="PANTHER" id="PTHR35604">
    <property type="entry name" value="TRANSPOSASE INSH FOR INSERTION SEQUENCE ELEMENT IS5A-RELATED"/>
    <property type="match status" value="1"/>
</dbReference>
<evidence type="ECO:0000259" key="3">
    <source>
        <dbReference type="Pfam" id="PF05598"/>
    </source>
</evidence>
<evidence type="ECO:0000313" key="5">
    <source>
        <dbReference type="Proteomes" id="UP000676565"/>
    </source>
</evidence>
<gene>
    <name evidence="4" type="ORF">J8F10_21440</name>
</gene>
<dbReference type="Pfam" id="PF01609">
    <property type="entry name" value="DDE_Tnp_1"/>
    <property type="match status" value="1"/>
</dbReference>
<accession>A0ABS5BVX7</accession>
<dbReference type="InterPro" id="IPR008490">
    <property type="entry name" value="Transposase_InsH_N"/>
</dbReference>
<comment type="caution">
    <text evidence="4">The sequence shown here is derived from an EMBL/GenBank/DDBJ whole genome shotgun (WGS) entry which is preliminary data.</text>
</comment>
<evidence type="ECO:0000259" key="2">
    <source>
        <dbReference type="Pfam" id="PF01609"/>
    </source>
</evidence>
<reference evidence="4 5" key="1">
    <citation type="submission" date="2021-04" db="EMBL/GenBank/DDBJ databases">
        <authorList>
            <person name="Ivanova A."/>
        </authorList>
    </citation>
    <scope>NUCLEOTIDE SEQUENCE [LARGE SCALE GENOMIC DNA]</scope>
    <source>
        <strain evidence="4 5">G18</strain>
    </source>
</reference>
<organism evidence="4 5">
    <name type="scientific">Gemmata palustris</name>
    <dbReference type="NCBI Taxonomy" id="2822762"/>
    <lineage>
        <taxon>Bacteria</taxon>
        <taxon>Pseudomonadati</taxon>
        <taxon>Planctomycetota</taxon>
        <taxon>Planctomycetia</taxon>
        <taxon>Gemmatales</taxon>
        <taxon>Gemmataceae</taxon>
        <taxon>Gemmata</taxon>
    </lineage>
</organism>
<keyword evidence="5" id="KW-1185">Reference proteome</keyword>
<dbReference type="EMBL" id="JAGKQQ010000001">
    <property type="protein sequence ID" value="MBP3957825.1"/>
    <property type="molecule type" value="Genomic_DNA"/>
</dbReference>
<dbReference type="PANTHER" id="PTHR35604:SF2">
    <property type="entry name" value="TRANSPOSASE INSH FOR INSERTION SEQUENCE ELEMENT IS5A-RELATED"/>
    <property type="match status" value="1"/>
</dbReference>
<feature type="domain" description="Transposase IS4-like" evidence="2">
    <location>
        <begin position="228"/>
        <end position="396"/>
    </location>
</feature>
<sequence length="450" mass="50168">MAMGKRKPQQESLFITTDQLAPSAAHPFYQRLNALLAENGFDDWIQRRCAEFYEREEARGRPSVPPGVYFRMLFVGYFEGLDSQRGIAWRCSDSLSLRVFLGIPLDQATPDHSTLTNTRKRLPEEVFDEVFRFVLGIAEAKKLIAGTTVGVDSTLLGANAAMKSIVRRDTGEDWKQYVTTLMRAAGEIGPDEEPSNEAARRFDKKRKGKKVSNEEWKSSTDADARIARMKDGTTHLAYKAEHVVDLESDLVLAAEIRLATDGDAATMAESLLAAQENLEQCGSAAVIGEVAADKGYHAAPTLETCADFGWRTYIPEPRRQHPIKLSSRSEAQRRAVLNNRSRTSRSKSTRLQRRRSEVVERTFAHVCETGGGRRSHLRGLVNATKRYLLAVAAHNLGRILRTLTGIGKPRSLQGVGGALLRRGWRRWCRGAGWGRDWARGSGHGRIRHAA</sequence>
<feature type="domain" description="Transposase InsH N-terminal" evidence="3">
    <location>
        <begin position="28"/>
        <end position="121"/>
    </location>
</feature>
<feature type="region of interest" description="Disordered" evidence="1">
    <location>
        <begin position="321"/>
        <end position="354"/>
    </location>
</feature>
<dbReference type="InterPro" id="IPR002559">
    <property type="entry name" value="Transposase_11"/>
</dbReference>
<feature type="compositionally biased region" description="Basic residues" evidence="1">
    <location>
        <begin position="342"/>
        <end position="353"/>
    </location>
</feature>
<protein>
    <submittedName>
        <fullName evidence="4">Transposase</fullName>
    </submittedName>
</protein>
<feature type="region of interest" description="Disordered" evidence="1">
    <location>
        <begin position="188"/>
        <end position="217"/>
    </location>
</feature>
<name>A0ABS5BVX7_9BACT</name>
<dbReference type="Proteomes" id="UP000676565">
    <property type="component" value="Unassembled WGS sequence"/>
</dbReference>
<evidence type="ECO:0000313" key="4">
    <source>
        <dbReference type="EMBL" id="MBP3957825.1"/>
    </source>
</evidence>
<proteinExistence type="predicted"/>
<dbReference type="RefSeq" id="WP_210657249.1">
    <property type="nucleotide sequence ID" value="NZ_JAGKQQ010000001.1"/>
</dbReference>